<evidence type="ECO:0000256" key="1">
    <source>
        <dbReference type="SAM" id="Phobius"/>
    </source>
</evidence>
<feature type="transmembrane region" description="Helical" evidence="1">
    <location>
        <begin position="7"/>
        <end position="31"/>
    </location>
</feature>
<sequence>MGLILHLLLLLLIFLSFLYKFFIIYFSYIVADFKGVDYV</sequence>
<keyword evidence="1" id="KW-0472">Membrane</keyword>
<protein>
    <submittedName>
        <fullName evidence="2">Uncharacterized protein</fullName>
    </submittedName>
</protein>
<name>A0A8S5TWN5_9CAUD</name>
<dbReference type="EMBL" id="BK015949">
    <property type="protein sequence ID" value="DAF86592.1"/>
    <property type="molecule type" value="Genomic_DNA"/>
</dbReference>
<proteinExistence type="predicted"/>
<accession>A0A8S5TWN5</accession>
<evidence type="ECO:0000313" key="2">
    <source>
        <dbReference type="EMBL" id="DAF86592.1"/>
    </source>
</evidence>
<keyword evidence="1" id="KW-0812">Transmembrane</keyword>
<organism evidence="2">
    <name type="scientific">Siphoviridae sp. ctcx61</name>
    <dbReference type="NCBI Taxonomy" id="2825575"/>
    <lineage>
        <taxon>Viruses</taxon>
        <taxon>Duplodnaviria</taxon>
        <taxon>Heunggongvirae</taxon>
        <taxon>Uroviricota</taxon>
        <taxon>Caudoviricetes</taxon>
    </lineage>
</organism>
<reference evidence="2" key="1">
    <citation type="journal article" date="2021" name="Proc. Natl. Acad. Sci. U.S.A.">
        <title>A Catalog of Tens of Thousands of Viruses from Human Metagenomes Reveals Hidden Associations with Chronic Diseases.</title>
        <authorList>
            <person name="Tisza M.J."/>
            <person name="Buck C.B."/>
        </authorList>
    </citation>
    <scope>NUCLEOTIDE SEQUENCE</scope>
    <source>
        <strain evidence="2">Ctcx61</strain>
    </source>
</reference>
<keyword evidence="1" id="KW-1133">Transmembrane helix</keyword>